<dbReference type="RefSeq" id="XP_016642453.1">
    <property type="nucleotide sequence ID" value="XM_016788137.1"/>
</dbReference>
<protein>
    <recommendedName>
        <fullName evidence="1">2EXR domain-containing protein</fullName>
    </recommendedName>
</protein>
<evidence type="ECO:0000259" key="1">
    <source>
        <dbReference type="Pfam" id="PF20150"/>
    </source>
</evidence>
<dbReference type="Proteomes" id="UP000028545">
    <property type="component" value="Unassembled WGS sequence"/>
</dbReference>
<dbReference type="KEGG" id="sapo:SAPIO_CDS5910"/>
<dbReference type="VEuPathDB" id="FungiDB:SAPIO_CDS5910"/>
<dbReference type="OrthoDB" id="5215322at2759"/>
<dbReference type="PANTHER" id="PTHR35910:SF6">
    <property type="entry name" value="2EXR DOMAIN-CONTAINING PROTEIN"/>
    <property type="match status" value="1"/>
</dbReference>
<name>A0A084G5P2_PSEDA</name>
<organism evidence="2 3">
    <name type="scientific">Pseudallescheria apiosperma</name>
    <name type="common">Scedosporium apiospermum</name>
    <dbReference type="NCBI Taxonomy" id="563466"/>
    <lineage>
        <taxon>Eukaryota</taxon>
        <taxon>Fungi</taxon>
        <taxon>Dikarya</taxon>
        <taxon>Ascomycota</taxon>
        <taxon>Pezizomycotina</taxon>
        <taxon>Sordariomycetes</taxon>
        <taxon>Hypocreomycetidae</taxon>
        <taxon>Microascales</taxon>
        <taxon>Microascaceae</taxon>
        <taxon>Scedosporium</taxon>
    </lineage>
</organism>
<dbReference type="OMA" id="PVNLHVC"/>
<dbReference type="EMBL" id="JOWA01000099">
    <property type="protein sequence ID" value="KEZ42654.1"/>
    <property type="molecule type" value="Genomic_DNA"/>
</dbReference>
<sequence>MSLRGPLVHLHHVEHHFSELPTELRLAIWNLNLHRPRIVPLHIDAQSPSETGSEPFPSLLAIPQCVSPCPAPANLHVCHEARREALKFHRLSFGMYRQPGRIFFNPDSDILYFGSHEGFGASEAHFRTAMSLCSPEDLGSVRQLAINEAVFKVGCKYVHSLAADVLALVRSRMPALEELVFVPAGAVEAEDVAYSGYDADLVLIDIGGTKETIEMSRQVKMALRDFCERYPDWKKPKCRIMAMVRSSKRKKNS</sequence>
<keyword evidence="3" id="KW-1185">Reference proteome</keyword>
<dbReference type="PANTHER" id="PTHR35910">
    <property type="entry name" value="2EXR DOMAIN-CONTAINING PROTEIN"/>
    <property type="match status" value="1"/>
</dbReference>
<reference evidence="2 3" key="1">
    <citation type="journal article" date="2014" name="Genome Announc.">
        <title>Draft genome sequence of the pathogenic fungus Scedosporium apiospermum.</title>
        <authorList>
            <person name="Vandeputte P."/>
            <person name="Ghamrawi S."/>
            <person name="Rechenmann M."/>
            <person name="Iltis A."/>
            <person name="Giraud S."/>
            <person name="Fleury M."/>
            <person name="Thornton C."/>
            <person name="Delhaes L."/>
            <person name="Meyer W."/>
            <person name="Papon N."/>
            <person name="Bouchara J.P."/>
        </authorList>
    </citation>
    <scope>NUCLEOTIDE SEQUENCE [LARGE SCALE GENOMIC DNA]</scope>
    <source>
        <strain evidence="2 3">IHEM 14462</strain>
    </source>
</reference>
<dbReference type="HOGENOM" id="CLU_050715_0_0_1"/>
<dbReference type="AlphaFoldDB" id="A0A084G5P2"/>
<dbReference type="GeneID" id="27724982"/>
<accession>A0A084G5P2</accession>
<comment type="caution">
    <text evidence="2">The sequence shown here is derived from an EMBL/GenBank/DDBJ whole genome shotgun (WGS) entry which is preliminary data.</text>
</comment>
<evidence type="ECO:0000313" key="3">
    <source>
        <dbReference type="Proteomes" id="UP000028545"/>
    </source>
</evidence>
<feature type="domain" description="2EXR" evidence="1">
    <location>
        <begin position="15"/>
        <end position="111"/>
    </location>
</feature>
<dbReference type="InterPro" id="IPR045518">
    <property type="entry name" value="2EXR"/>
</dbReference>
<proteinExistence type="predicted"/>
<gene>
    <name evidence="2" type="ORF">SAPIO_CDS5910</name>
</gene>
<dbReference type="Pfam" id="PF20150">
    <property type="entry name" value="2EXR"/>
    <property type="match status" value="1"/>
</dbReference>
<evidence type="ECO:0000313" key="2">
    <source>
        <dbReference type="EMBL" id="KEZ42654.1"/>
    </source>
</evidence>